<dbReference type="HOGENOM" id="CLU_071015_0_0_7"/>
<organism evidence="2 3">
    <name type="scientific">Solidesulfovibrio magneticus (strain ATCC 700980 / DSM 13731 / RS-1)</name>
    <name type="common">Desulfovibrio magneticus</name>
    <dbReference type="NCBI Taxonomy" id="573370"/>
    <lineage>
        <taxon>Bacteria</taxon>
        <taxon>Pseudomonadati</taxon>
        <taxon>Thermodesulfobacteriota</taxon>
        <taxon>Desulfovibrionia</taxon>
        <taxon>Desulfovibrionales</taxon>
        <taxon>Desulfovibrionaceae</taxon>
        <taxon>Solidesulfovibrio</taxon>
    </lineage>
</organism>
<accession>C4XP87</accession>
<protein>
    <recommendedName>
        <fullName evidence="4">Formate dehydrogenase accessory protein FdhE</fullName>
    </recommendedName>
</protein>
<dbReference type="STRING" id="573370.DMR_15770"/>
<dbReference type="GO" id="GO:0051604">
    <property type="term" value="P:protein maturation"/>
    <property type="evidence" value="ECO:0007669"/>
    <property type="project" value="TreeGrafter"/>
</dbReference>
<dbReference type="KEGG" id="dma:DMR_15770"/>
<name>C4XP87_SOLM1</name>
<sequence>MPVWPANRPARAAQSCRAIRIGPRPRLARPPRPNAGPLRGGVMTQSDDQLLSIPDAVQRLRRERPHARAFLDPFVGLLLAREPLLAELDREAGTVPLPKPDPVRLGQGASLSPREEFPMDRLALRRVFEALHPVLAAGFRDIRADLLNVGQAACREPEFLDEAVGHLLADRRAALIALGRSLGVDPRVLGFWCVQLATPLAMARGRALAPLVEGMAWNRGYCPVCGSWPGHGRRDETGLVMACSFCAATWRFARRECPHCEAPGPQGQVYAVPGYESERVTVCRRCNHFLGELAAEALPGLPPEVAALTLTPIELLARQHGHRPATMDWRQMVWG</sequence>
<dbReference type="InterPro" id="IPR006452">
    <property type="entry name" value="Formate_DH_accessory"/>
</dbReference>
<dbReference type="AlphaFoldDB" id="C4XP87"/>
<feature type="region of interest" description="Disordered" evidence="1">
    <location>
        <begin position="22"/>
        <end position="47"/>
    </location>
</feature>
<dbReference type="PANTHER" id="PTHR37689">
    <property type="entry name" value="PROTEIN FDHE"/>
    <property type="match status" value="1"/>
</dbReference>
<dbReference type="GO" id="GO:0008199">
    <property type="term" value="F:ferric iron binding"/>
    <property type="evidence" value="ECO:0007669"/>
    <property type="project" value="TreeGrafter"/>
</dbReference>
<dbReference type="Proteomes" id="UP000009071">
    <property type="component" value="Chromosome"/>
</dbReference>
<dbReference type="CDD" id="cd16341">
    <property type="entry name" value="FdhE"/>
    <property type="match status" value="1"/>
</dbReference>
<proteinExistence type="predicted"/>
<reference evidence="2 3" key="1">
    <citation type="journal article" date="2009" name="Genome Res.">
        <title>Whole genome sequence of Desulfovibrio magneticus strain RS-1 revealed common gene clusters in magnetotactic bacteria.</title>
        <authorList>
            <person name="Nakazawa H."/>
            <person name="Arakaki A."/>
            <person name="Narita-Yamada S."/>
            <person name="Yashiro I."/>
            <person name="Jinno K."/>
            <person name="Aoki N."/>
            <person name="Tsuruyama A."/>
            <person name="Okamura Y."/>
            <person name="Tanikawa S."/>
            <person name="Fujita N."/>
            <person name="Takeyama H."/>
            <person name="Matsunaga T."/>
        </authorList>
    </citation>
    <scope>NUCLEOTIDE SEQUENCE [LARGE SCALE GENOMIC DNA]</scope>
    <source>
        <strain evidence="3">ATCC 700980 / DSM 13731 / RS-1</strain>
    </source>
</reference>
<gene>
    <name evidence="2" type="ordered locus">DMR_15770</name>
</gene>
<dbReference type="Gene3D" id="3.90.1670.10">
    <property type="entry name" value="FdhE-like domain"/>
    <property type="match status" value="1"/>
</dbReference>
<evidence type="ECO:0000256" key="1">
    <source>
        <dbReference type="SAM" id="MobiDB-lite"/>
    </source>
</evidence>
<dbReference type="SUPFAM" id="SSF144020">
    <property type="entry name" value="FdhE-like"/>
    <property type="match status" value="1"/>
</dbReference>
<dbReference type="GO" id="GO:0005829">
    <property type="term" value="C:cytosol"/>
    <property type="evidence" value="ECO:0007669"/>
    <property type="project" value="TreeGrafter"/>
</dbReference>
<evidence type="ECO:0000313" key="3">
    <source>
        <dbReference type="Proteomes" id="UP000009071"/>
    </source>
</evidence>
<dbReference type="InterPro" id="IPR024064">
    <property type="entry name" value="FdhE-like_sf"/>
</dbReference>
<dbReference type="eggNOG" id="COG3058">
    <property type="taxonomic scope" value="Bacteria"/>
</dbReference>
<dbReference type="EMBL" id="AP010904">
    <property type="protein sequence ID" value="BAH75068.1"/>
    <property type="molecule type" value="Genomic_DNA"/>
</dbReference>
<keyword evidence="3" id="KW-1185">Reference proteome</keyword>
<evidence type="ECO:0000313" key="2">
    <source>
        <dbReference type="EMBL" id="BAH75068.1"/>
    </source>
</evidence>
<dbReference type="PANTHER" id="PTHR37689:SF1">
    <property type="entry name" value="PROTEIN FDHE"/>
    <property type="match status" value="1"/>
</dbReference>
<evidence type="ECO:0008006" key="4">
    <source>
        <dbReference type="Google" id="ProtNLM"/>
    </source>
</evidence>